<proteinExistence type="predicted"/>
<accession>A0A2P9E0L1</accession>
<protein>
    <submittedName>
        <fullName evidence="2">Uncharacterized protein</fullName>
    </submittedName>
</protein>
<geneLocation type="plasmid" evidence="2">
    <name>RCS36_pI-II</name>
</geneLocation>
<evidence type="ECO:0000313" key="2">
    <source>
        <dbReference type="EMBL" id="SPD96795.1"/>
    </source>
</evidence>
<gene>
    <name evidence="2" type="ORF">RCS36_PI-II0110</name>
</gene>
<reference evidence="2" key="2">
    <citation type="submission" date="2019-09" db="EMBL/GenBank/DDBJ databases">
        <authorList>
            <consortium name="Genoscope - CEA"/>
            <person name="William W."/>
        </authorList>
    </citation>
    <scope>NUCLEOTIDE SEQUENCE [LARGE SCALE GENOMIC DNA]</scope>
    <source>
        <strain evidence="2">713</strain>
        <plasmid evidence="2">RCS36_pI-II</plasmid>
    </source>
</reference>
<evidence type="ECO:0000256" key="1">
    <source>
        <dbReference type="SAM" id="Phobius"/>
    </source>
</evidence>
<dbReference type="EMBL" id="LT985229">
    <property type="protein sequence ID" value="SPD96795.1"/>
    <property type="molecule type" value="Genomic_DNA"/>
</dbReference>
<reference evidence="2" key="1">
    <citation type="submission" date="2018-02" db="EMBL/GenBank/DDBJ databases">
        <authorList>
            <person name="Cea G.-C."/>
            <person name="William W."/>
        </authorList>
    </citation>
    <scope>NUCLEOTIDE SEQUENCE</scope>
    <source>
        <strain evidence="2">713</strain>
        <plasmid evidence="2">RCS36_pI-II</plasmid>
    </source>
</reference>
<name>A0A2P9E0L1_ECOLX</name>
<dbReference type="AlphaFoldDB" id="A0A2P9E0L1"/>
<keyword evidence="2" id="KW-0614">Plasmid</keyword>
<feature type="transmembrane region" description="Helical" evidence="1">
    <location>
        <begin position="12"/>
        <end position="36"/>
    </location>
</feature>
<keyword evidence="1" id="KW-0472">Membrane</keyword>
<organism evidence="2">
    <name type="scientific">Escherichia coli</name>
    <dbReference type="NCBI Taxonomy" id="562"/>
    <lineage>
        <taxon>Bacteria</taxon>
        <taxon>Pseudomonadati</taxon>
        <taxon>Pseudomonadota</taxon>
        <taxon>Gammaproteobacteria</taxon>
        <taxon>Enterobacterales</taxon>
        <taxon>Enterobacteriaceae</taxon>
        <taxon>Escherichia</taxon>
    </lineage>
</organism>
<sequence length="52" mass="5576">MTTPTAHSSFCIVFSGFVLGLAVWGIITAEAVMLFSSSLRCGGLRRMAPPMR</sequence>
<keyword evidence="1" id="KW-0812">Transmembrane</keyword>
<keyword evidence="1" id="KW-1133">Transmembrane helix</keyword>